<dbReference type="SUPFAM" id="SSF51556">
    <property type="entry name" value="Metallo-dependent hydrolases"/>
    <property type="match status" value="1"/>
</dbReference>
<dbReference type="RefSeq" id="WP_243605747.1">
    <property type="nucleotide sequence ID" value="NZ_JALGRD010000004.1"/>
</dbReference>
<reference evidence="2" key="1">
    <citation type="submission" date="2022-03" db="EMBL/GenBank/DDBJ databases">
        <title>Pseudomonas marianensis sp. nov., a marine bacterium isolated from deep-sea sediments of the Mariana Trench.</title>
        <authorList>
            <person name="Wei Y."/>
        </authorList>
    </citation>
    <scope>NUCLEOTIDE SEQUENCE</scope>
    <source>
        <strain evidence="2">PS1</strain>
    </source>
</reference>
<dbReference type="Gene3D" id="3.20.20.140">
    <property type="entry name" value="Metal-dependent hydrolases"/>
    <property type="match status" value="1"/>
</dbReference>
<evidence type="ECO:0000313" key="3">
    <source>
        <dbReference type="Proteomes" id="UP001139682"/>
    </source>
</evidence>
<feature type="domain" description="Amidohydrolase-related" evidence="1">
    <location>
        <begin position="22"/>
        <end position="319"/>
    </location>
</feature>
<comment type="caution">
    <text evidence="2">The sequence shown here is derived from an EMBL/GenBank/DDBJ whole genome shotgun (WGS) entry which is preliminary data.</text>
</comment>
<dbReference type="AlphaFoldDB" id="A0A9X1W4V4"/>
<name>A0A9X1W4V4_9GAMM</name>
<dbReference type="EMBL" id="JALGRD010000004">
    <property type="protein sequence ID" value="MCJ0973359.1"/>
    <property type="molecule type" value="Genomic_DNA"/>
</dbReference>
<sequence>MAALCVAAAFGPAEAREYRYSDAHLHFVDFFQESDGIDKLIEAMDKGRIDHVMISGIPVAKKWHENEPKRPRYYAGDDAPVYWYSATDVVIAAAVKELDEEQRKRFHPFLSGFNPNDKNADAHIRRMLELDPGLWQGLGEVFTRHDDVTALTEGDTPRANNEALARVYHLAAEFDLPVMLHSNITSKRERNPLYLAELEEPLRNHPHTRFIWAHAGTSMEIHRHQEQLDFLLPTVTRLLNDYPNLYIDLSWTMLRPYLLDKDGKPNRDWVALVEKYPERFMIGTDVVGRFDNLASGIRDFVPFLDALPEAVARKVARDNFLDVLPRHGAHPR</sequence>
<accession>A0A9X1W4V4</accession>
<gene>
    <name evidence="2" type="ORF">MST27_08260</name>
</gene>
<keyword evidence="3" id="KW-1185">Reference proteome</keyword>
<dbReference type="Pfam" id="PF04909">
    <property type="entry name" value="Amidohydro_2"/>
    <property type="match status" value="1"/>
</dbReference>
<proteinExistence type="predicted"/>
<dbReference type="InterPro" id="IPR006680">
    <property type="entry name" value="Amidohydro-rel"/>
</dbReference>
<dbReference type="GO" id="GO:0016787">
    <property type="term" value="F:hydrolase activity"/>
    <property type="evidence" value="ECO:0007669"/>
    <property type="project" value="InterPro"/>
</dbReference>
<dbReference type="Proteomes" id="UP001139682">
    <property type="component" value="Unassembled WGS sequence"/>
</dbReference>
<dbReference type="InterPro" id="IPR032466">
    <property type="entry name" value="Metal_Hydrolase"/>
</dbReference>
<evidence type="ECO:0000313" key="2">
    <source>
        <dbReference type="EMBL" id="MCJ0973359.1"/>
    </source>
</evidence>
<evidence type="ECO:0000259" key="1">
    <source>
        <dbReference type="Pfam" id="PF04909"/>
    </source>
</evidence>
<organism evidence="2 3">
    <name type="scientific">Stutzerimonas marianensis</name>
    <dbReference type="NCBI Taxonomy" id="2929513"/>
    <lineage>
        <taxon>Bacteria</taxon>
        <taxon>Pseudomonadati</taxon>
        <taxon>Pseudomonadota</taxon>
        <taxon>Gammaproteobacteria</taxon>
        <taxon>Pseudomonadales</taxon>
        <taxon>Pseudomonadaceae</taxon>
        <taxon>Stutzerimonas</taxon>
    </lineage>
</organism>
<protein>
    <submittedName>
        <fullName evidence="2">Amidohydrolase</fullName>
    </submittedName>
</protein>